<sequence>MKKENKKNLYVSGGLFLLFIVWTVVIYFVDVQKVGPKESAVGVATFNVFFHNLTGVHMIIYNITDWLGVVAFLIVLGFAILGAVQLIQRKSLFKVDYDILVLGGFYILVMVAYVLFEIFAINYRPILINGCLEASYPSSTTLLVMCVIPTAIMQFHKRIKNNNVRNVVITILSVFMTFMVIGRLVAGVHWFTDIIGGALLSASLVMLYYSVNKIVEKDNL</sequence>
<feature type="transmembrane region" description="Helical" evidence="1">
    <location>
        <begin position="194"/>
        <end position="211"/>
    </location>
</feature>
<dbReference type="InterPro" id="IPR000326">
    <property type="entry name" value="PAP2/HPO"/>
</dbReference>
<dbReference type="Pfam" id="PF01569">
    <property type="entry name" value="PAP2"/>
    <property type="match status" value="1"/>
</dbReference>
<proteinExistence type="predicted"/>
<accession>A0ABS6DWQ4</accession>
<gene>
    <name evidence="3" type="ORF">KQI20_06065</name>
</gene>
<feature type="transmembrane region" description="Helical" evidence="1">
    <location>
        <begin position="167"/>
        <end position="188"/>
    </location>
</feature>
<feature type="transmembrane region" description="Helical" evidence="1">
    <location>
        <begin position="9"/>
        <end position="29"/>
    </location>
</feature>
<evidence type="ECO:0000256" key="1">
    <source>
        <dbReference type="SAM" id="Phobius"/>
    </source>
</evidence>
<keyword evidence="1" id="KW-0812">Transmembrane</keyword>
<evidence type="ECO:0000313" key="4">
    <source>
        <dbReference type="Proteomes" id="UP001196301"/>
    </source>
</evidence>
<keyword evidence="1" id="KW-1133">Transmembrane helix</keyword>
<dbReference type="EMBL" id="JAHLOQ010000013">
    <property type="protein sequence ID" value="MBU5335999.1"/>
    <property type="molecule type" value="Genomic_DNA"/>
</dbReference>
<reference evidence="3 4" key="1">
    <citation type="submission" date="2021-06" db="EMBL/GenBank/DDBJ databases">
        <authorList>
            <person name="Sun Q."/>
            <person name="Li D."/>
        </authorList>
    </citation>
    <scope>NUCLEOTIDE SEQUENCE [LARGE SCALE GENOMIC DNA]</scope>
    <source>
        <strain evidence="3 4">N19</strain>
    </source>
</reference>
<dbReference type="Proteomes" id="UP001196301">
    <property type="component" value="Unassembled WGS sequence"/>
</dbReference>
<feature type="transmembrane region" description="Helical" evidence="1">
    <location>
        <begin position="99"/>
        <end position="123"/>
    </location>
</feature>
<feature type="transmembrane region" description="Helical" evidence="1">
    <location>
        <begin position="66"/>
        <end position="87"/>
    </location>
</feature>
<comment type="caution">
    <text evidence="3">The sequence shown here is derived from an EMBL/GenBank/DDBJ whole genome shotgun (WGS) entry which is preliminary data.</text>
</comment>
<organism evidence="3 4">
    <name type="scientific">Intestinibacter bartlettii</name>
    <dbReference type="NCBI Taxonomy" id="261299"/>
    <lineage>
        <taxon>Bacteria</taxon>
        <taxon>Bacillati</taxon>
        <taxon>Bacillota</taxon>
        <taxon>Clostridia</taxon>
        <taxon>Peptostreptococcales</taxon>
        <taxon>Peptostreptococcaceae</taxon>
        <taxon>Intestinibacter</taxon>
    </lineage>
</organism>
<keyword evidence="4" id="KW-1185">Reference proteome</keyword>
<feature type="domain" description="Phosphatidic acid phosphatase type 2/haloperoxidase" evidence="2">
    <location>
        <begin position="133"/>
        <end position="211"/>
    </location>
</feature>
<dbReference type="RefSeq" id="WP_216569134.1">
    <property type="nucleotide sequence ID" value="NZ_JAHLOQ010000013.1"/>
</dbReference>
<protein>
    <submittedName>
        <fullName evidence="3">Phosphatase PAP2 family protein</fullName>
    </submittedName>
</protein>
<evidence type="ECO:0000259" key="2">
    <source>
        <dbReference type="Pfam" id="PF01569"/>
    </source>
</evidence>
<evidence type="ECO:0000313" key="3">
    <source>
        <dbReference type="EMBL" id="MBU5335999.1"/>
    </source>
</evidence>
<keyword evidence="1" id="KW-0472">Membrane</keyword>
<name>A0ABS6DWQ4_9FIRM</name>